<dbReference type="CDD" id="cd09597">
    <property type="entry name" value="M4_TLP"/>
    <property type="match status" value="1"/>
</dbReference>
<keyword evidence="8" id="KW-0472">Membrane</keyword>
<comment type="caution">
    <text evidence="13">The sequence shown here is derived from an EMBL/GenBank/DDBJ whole genome shotgun (WGS) entry which is preliminary data.</text>
</comment>
<dbReference type="RefSeq" id="WP_203856907.1">
    <property type="nucleotide sequence ID" value="NZ_BAAAZQ010000009.1"/>
</dbReference>
<dbReference type="Pfam" id="PF07504">
    <property type="entry name" value="FTP"/>
    <property type="match status" value="1"/>
</dbReference>
<keyword evidence="14" id="KW-1185">Reference proteome</keyword>
<organism evidence="13 14">
    <name type="scientific">Plantactinospora mayteni</name>
    <dbReference type="NCBI Taxonomy" id="566021"/>
    <lineage>
        <taxon>Bacteria</taxon>
        <taxon>Bacillati</taxon>
        <taxon>Actinomycetota</taxon>
        <taxon>Actinomycetes</taxon>
        <taxon>Micromonosporales</taxon>
        <taxon>Micromonosporaceae</taxon>
        <taxon>Plantactinospora</taxon>
    </lineage>
</organism>
<feature type="transmembrane region" description="Helical" evidence="8">
    <location>
        <begin position="98"/>
        <end position="120"/>
    </location>
</feature>
<evidence type="ECO:0000259" key="11">
    <source>
        <dbReference type="Pfam" id="PF02868"/>
    </source>
</evidence>
<feature type="domain" description="Peptidase M4 C-terminal" evidence="11">
    <location>
        <begin position="526"/>
        <end position="673"/>
    </location>
</feature>
<protein>
    <recommendedName>
        <fullName evidence="15">Peptidase M4 family protein</fullName>
    </recommendedName>
</protein>
<feature type="domain" description="FTP" evidence="12">
    <location>
        <begin position="270"/>
        <end position="314"/>
    </location>
</feature>
<evidence type="ECO:0000256" key="8">
    <source>
        <dbReference type="SAM" id="Phobius"/>
    </source>
</evidence>
<feature type="transmembrane region" description="Helical" evidence="8">
    <location>
        <begin position="63"/>
        <end position="86"/>
    </location>
</feature>
<keyword evidence="3" id="KW-0479">Metal-binding</keyword>
<dbReference type="Pfam" id="PF01447">
    <property type="entry name" value="Peptidase_M4"/>
    <property type="match status" value="1"/>
</dbReference>
<evidence type="ECO:0000256" key="7">
    <source>
        <dbReference type="ARBA" id="ARBA00023049"/>
    </source>
</evidence>
<dbReference type="InterPro" id="IPR027268">
    <property type="entry name" value="Peptidase_M4/M1_CTD_sf"/>
</dbReference>
<feature type="transmembrane region" description="Helical" evidence="8">
    <location>
        <begin position="132"/>
        <end position="154"/>
    </location>
</feature>
<keyword evidence="8" id="KW-1133">Transmembrane helix</keyword>
<name>A0ABQ4EM43_9ACTN</name>
<dbReference type="SUPFAM" id="SSF55486">
    <property type="entry name" value="Metalloproteases ('zincins'), catalytic domain"/>
    <property type="match status" value="1"/>
</dbReference>
<evidence type="ECO:0000256" key="1">
    <source>
        <dbReference type="ARBA" id="ARBA00009388"/>
    </source>
</evidence>
<feature type="transmembrane region" description="Helical" evidence="8">
    <location>
        <begin position="166"/>
        <end position="184"/>
    </location>
</feature>
<dbReference type="InterPro" id="IPR001570">
    <property type="entry name" value="Peptidase_M4_C_domain"/>
</dbReference>
<keyword evidence="4 9" id="KW-0732">Signal</keyword>
<evidence type="ECO:0000256" key="4">
    <source>
        <dbReference type="ARBA" id="ARBA00022729"/>
    </source>
</evidence>
<dbReference type="InterPro" id="IPR013856">
    <property type="entry name" value="Peptidase_M4_domain"/>
</dbReference>
<accession>A0ABQ4EM43</accession>
<dbReference type="InterPro" id="IPR023612">
    <property type="entry name" value="Peptidase_M4"/>
</dbReference>
<dbReference type="Proteomes" id="UP000621500">
    <property type="component" value="Unassembled WGS sequence"/>
</dbReference>
<evidence type="ECO:0000256" key="2">
    <source>
        <dbReference type="ARBA" id="ARBA00022670"/>
    </source>
</evidence>
<dbReference type="Gene3D" id="3.10.450.490">
    <property type="match status" value="1"/>
</dbReference>
<dbReference type="PRINTS" id="PR00730">
    <property type="entry name" value="THERMOLYSIN"/>
</dbReference>
<feature type="signal peptide" evidence="9">
    <location>
        <begin position="1"/>
        <end position="21"/>
    </location>
</feature>
<feature type="domain" description="Peptidase M4" evidence="10">
    <location>
        <begin position="442"/>
        <end position="522"/>
    </location>
</feature>
<evidence type="ECO:0000259" key="12">
    <source>
        <dbReference type="Pfam" id="PF07504"/>
    </source>
</evidence>
<keyword evidence="5" id="KW-0378">Hydrolase</keyword>
<dbReference type="PANTHER" id="PTHR33794:SF1">
    <property type="entry name" value="BACILLOLYSIN"/>
    <property type="match status" value="1"/>
</dbReference>
<keyword evidence="6" id="KW-0862">Zinc</keyword>
<keyword evidence="7" id="KW-0482">Metalloprotease</keyword>
<dbReference type="Gene3D" id="3.10.170.10">
    <property type="match status" value="1"/>
</dbReference>
<dbReference type="InterPro" id="IPR011096">
    <property type="entry name" value="FTP_domain"/>
</dbReference>
<dbReference type="Pfam" id="PF02868">
    <property type="entry name" value="Peptidase_M4_C"/>
    <property type="match status" value="1"/>
</dbReference>
<comment type="similarity">
    <text evidence="1">Belongs to the peptidase M4 family.</text>
</comment>
<evidence type="ECO:0000259" key="10">
    <source>
        <dbReference type="Pfam" id="PF01447"/>
    </source>
</evidence>
<proteinExistence type="inferred from homology"/>
<evidence type="ECO:0000256" key="9">
    <source>
        <dbReference type="SAM" id="SignalP"/>
    </source>
</evidence>
<evidence type="ECO:0000256" key="5">
    <source>
        <dbReference type="ARBA" id="ARBA00022801"/>
    </source>
</evidence>
<gene>
    <name evidence="13" type="ORF">Pma05_18840</name>
</gene>
<evidence type="ECO:0000256" key="3">
    <source>
        <dbReference type="ARBA" id="ARBA00022723"/>
    </source>
</evidence>
<feature type="chain" id="PRO_5046145366" description="Peptidase M4 family protein" evidence="9">
    <location>
        <begin position="22"/>
        <end position="841"/>
    </location>
</feature>
<evidence type="ECO:0000313" key="13">
    <source>
        <dbReference type="EMBL" id="GIG95311.1"/>
    </source>
</evidence>
<evidence type="ECO:0000313" key="14">
    <source>
        <dbReference type="Proteomes" id="UP000621500"/>
    </source>
</evidence>
<reference evidence="13 14" key="1">
    <citation type="submission" date="2021-01" db="EMBL/GenBank/DDBJ databases">
        <title>Whole genome shotgun sequence of Plantactinospora mayteni NBRC 109088.</title>
        <authorList>
            <person name="Komaki H."/>
            <person name="Tamura T."/>
        </authorList>
    </citation>
    <scope>NUCLEOTIDE SEQUENCE [LARGE SCALE GENOMIC DNA]</scope>
    <source>
        <strain evidence="13 14">NBRC 109088</strain>
    </source>
</reference>
<evidence type="ECO:0000256" key="6">
    <source>
        <dbReference type="ARBA" id="ARBA00022833"/>
    </source>
</evidence>
<dbReference type="EMBL" id="BONX01000009">
    <property type="protein sequence ID" value="GIG95311.1"/>
    <property type="molecule type" value="Genomic_DNA"/>
</dbReference>
<keyword evidence="8" id="KW-0812">Transmembrane</keyword>
<dbReference type="Gene3D" id="1.10.390.10">
    <property type="entry name" value="Neutral Protease Domain 2"/>
    <property type="match status" value="1"/>
</dbReference>
<evidence type="ECO:0008006" key="15">
    <source>
        <dbReference type="Google" id="ProtNLM"/>
    </source>
</evidence>
<dbReference type="PANTHER" id="PTHR33794">
    <property type="entry name" value="BACILLOLYSIN"/>
    <property type="match status" value="1"/>
</dbReference>
<sequence>MLTIACCWLVLTILGGGAADAGPIGAFLARDLPGLAAAVAASTGAPVDWTLAGSGGRLYPVSMLLSGSTLSLLAVGPAAGVTLLAWRVRRRAYGHPVQAAGVAVGYAALIAAFAAIGAGVGSDPLVRLAAPAGLAGLAALAWAGTALLLSAAAPNRPWRRVGRARVAVFAAVLLLIPTVVPPSAQAQPVTTDRVVPFGADASPPPVGYRRSGVAAALSRLRAEQGSDPVVSYEPWRGTPSMVSLRSRVDGDVTGWLRRNSGLFGVPDAAAQLRPLREEREPTGERHLWYEQYVDGVPVFGSRVGVHLDTTGRYVEFLTNALEPALAVTGAPASVPAATAIGTAAKALPQGRLVEPAKRYLLPAGADPGRSTPTVLAWHVWLTDDKGLSTSYFVDATSGRLVYALPRTAHAKKRSIYDLNKLSEDKIPAFPVRTEGEGRSGIADVDEAYDNLGHTYDYYHDTFGRDSFDGNGATLRTLVRVRQNVNEPMRNAMFVPGGIDTMIFGEEMTKLDVVAHELTHGVTFHSADLWYMYQSGALNESFSDIFGEAIEHFATGRNDWLIGASIPGGALRSMADPPQYGDPGHYTDFERSCLDLGGVHTNSGIQNKAFYLLAKSIGIEKAAKLAYRTLTTYLAPRARFTDSRVGFIESANKLFGKGSKEATEAAAAWTAVGVDGVYEQPRQDCLCIADTSLTGAGPEGMDPQGPNVDAVLGALLHVRDLFSDARTPALRHYEVVYAHGGDRAIELMTADDGLRRRTAHALQTLQPVLRTVGTSEGDTTPVTAAMLSELETLLRDYAAADRTAGGGGLASTIESELAKANIQQLAGQPANQALALLDERVG</sequence>
<keyword evidence="2" id="KW-0645">Protease</keyword>
<dbReference type="InterPro" id="IPR050728">
    <property type="entry name" value="Zinc_Metalloprotease_M4"/>
</dbReference>